<organism evidence="2 3">
    <name type="scientific">Dipteronia dyeriana</name>
    <dbReference type="NCBI Taxonomy" id="168575"/>
    <lineage>
        <taxon>Eukaryota</taxon>
        <taxon>Viridiplantae</taxon>
        <taxon>Streptophyta</taxon>
        <taxon>Embryophyta</taxon>
        <taxon>Tracheophyta</taxon>
        <taxon>Spermatophyta</taxon>
        <taxon>Magnoliopsida</taxon>
        <taxon>eudicotyledons</taxon>
        <taxon>Gunneridae</taxon>
        <taxon>Pentapetalae</taxon>
        <taxon>rosids</taxon>
        <taxon>malvids</taxon>
        <taxon>Sapindales</taxon>
        <taxon>Sapindaceae</taxon>
        <taxon>Hippocastanoideae</taxon>
        <taxon>Acereae</taxon>
        <taxon>Dipteronia</taxon>
    </lineage>
</organism>
<feature type="region of interest" description="Disordered" evidence="1">
    <location>
        <begin position="48"/>
        <end position="72"/>
    </location>
</feature>
<feature type="compositionally biased region" description="Polar residues" evidence="1">
    <location>
        <begin position="151"/>
        <end position="160"/>
    </location>
</feature>
<evidence type="ECO:0000313" key="3">
    <source>
        <dbReference type="Proteomes" id="UP001280121"/>
    </source>
</evidence>
<sequence length="178" mass="20408">MSTKRSSSYTNEEDTHLCHIYLDVIRNLIIESPTTAYPKLSPFSLNISSDDGEGRSSQRPVGAKKAKSKRRVEEQNSTYFNTLKEGHEIFLEVCSINAMHRERLTDILERKVECREAKFMMIYLNTITDPNKREFMNQQQLKFIAKRARQQDQGSQNASGSFGEFFDNLQGPGNGLPH</sequence>
<dbReference type="EMBL" id="JANJYI010000008">
    <property type="protein sequence ID" value="KAK2638980.1"/>
    <property type="molecule type" value="Genomic_DNA"/>
</dbReference>
<evidence type="ECO:0000313" key="2">
    <source>
        <dbReference type="EMBL" id="KAK2638980.1"/>
    </source>
</evidence>
<dbReference type="AlphaFoldDB" id="A0AAD9TNW1"/>
<protein>
    <submittedName>
        <fullName evidence="2">Uncharacterized protein</fullName>
    </submittedName>
</protein>
<feature type="region of interest" description="Disordered" evidence="1">
    <location>
        <begin position="147"/>
        <end position="178"/>
    </location>
</feature>
<keyword evidence="3" id="KW-1185">Reference proteome</keyword>
<name>A0AAD9TNW1_9ROSI</name>
<proteinExistence type="predicted"/>
<feature type="compositionally biased region" description="Polar residues" evidence="1">
    <location>
        <begin position="48"/>
        <end position="59"/>
    </location>
</feature>
<gene>
    <name evidence="2" type="ORF">Ddye_026775</name>
</gene>
<evidence type="ECO:0000256" key="1">
    <source>
        <dbReference type="SAM" id="MobiDB-lite"/>
    </source>
</evidence>
<comment type="caution">
    <text evidence="2">The sequence shown here is derived from an EMBL/GenBank/DDBJ whole genome shotgun (WGS) entry which is preliminary data.</text>
</comment>
<dbReference type="Proteomes" id="UP001280121">
    <property type="component" value="Unassembled WGS sequence"/>
</dbReference>
<reference evidence="2" key="1">
    <citation type="journal article" date="2023" name="Plant J.">
        <title>Genome sequences and population genomics provide insights into the demographic history, inbreeding, and mutation load of two 'living fossil' tree species of Dipteronia.</title>
        <authorList>
            <person name="Feng Y."/>
            <person name="Comes H.P."/>
            <person name="Chen J."/>
            <person name="Zhu S."/>
            <person name="Lu R."/>
            <person name="Zhang X."/>
            <person name="Li P."/>
            <person name="Qiu J."/>
            <person name="Olsen K.M."/>
            <person name="Qiu Y."/>
        </authorList>
    </citation>
    <scope>NUCLEOTIDE SEQUENCE</scope>
    <source>
        <strain evidence="2">KIB01</strain>
    </source>
</reference>
<accession>A0AAD9TNW1</accession>